<feature type="domain" description="ELMO" evidence="1">
    <location>
        <begin position="340"/>
        <end position="438"/>
    </location>
</feature>
<reference evidence="4" key="1">
    <citation type="submission" date="2022-11" db="UniProtKB">
        <authorList>
            <consortium name="WormBaseParasite"/>
        </authorList>
    </citation>
    <scope>IDENTIFICATION</scope>
</reference>
<evidence type="ECO:0000313" key="4">
    <source>
        <dbReference type="WBParaSite" id="PSU_v2.g11297.t1"/>
    </source>
</evidence>
<dbReference type="AlphaFoldDB" id="A0A914XTL1"/>
<accession>A0A914XTL1</accession>
<dbReference type="Pfam" id="PF11841">
    <property type="entry name" value="ELMO_ARM"/>
    <property type="match status" value="1"/>
</dbReference>
<sequence>MQLGLAKGGSEDYGFLYDQKANRNASTAHKSYSFVTDEGLKLLKDGFLLIITASPKNYARKMLYKLTNIDLFSSPQVPMPIWQSTLETLFNLSQDFTFASEFHKLNGIQKVADIIQQGSFDGNAAALCRLFCIFLEFMRHSGLVEWAEMTPEFVEKIADYVNGRAKFENNESLTLSLSILLAILDKGGNLESVVQKKVQFESLIRHLEKKDESILLAVLTLMNLLYNKLDSSEQCSILTLLHNKAFRCGIENVIKFELIKPDDRIKQQLILIQELCFIQLKDLAMRRPNLSEIEHIAEMDEWNYNSPRCSTIESDRFSDQSFKGLTPEARTKFADIVTLTPPGSLALDVILDYTKRYHQRLKDIQMESNLSSEIWPSIMAHIVRSLIAALSIIPEKLEDQPEVPLRPFRIMFNSERPFHDLFAVALDLFFRTWREMHARGDEDKVLHVVGHQIALGISNNPTSLKDLDDILQKKLVIFICKKYGRKIEWKGMNWSLNLRQFKICNNICGHPLKK</sequence>
<dbReference type="InterPro" id="IPR016024">
    <property type="entry name" value="ARM-type_fold"/>
</dbReference>
<feature type="domain" description="ELMO armadillo-like helical" evidence="2">
    <location>
        <begin position="97"/>
        <end position="254"/>
    </location>
</feature>
<evidence type="ECO:0000259" key="2">
    <source>
        <dbReference type="Pfam" id="PF11841"/>
    </source>
</evidence>
<keyword evidence="3" id="KW-1185">Reference proteome</keyword>
<organism evidence="3 4">
    <name type="scientific">Panagrolaimus superbus</name>
    <dbReference type="NCBI Taxonomy" id="310955"/>
    <lineage>
        <taxon>Eukaryota</taxon>
        <taxon>Metazoa</taxon>
        <taxon>Ecdysozoa</taxon>
        <taxon>Nematoda</taxon>
        <taxon>Chromadorea</taxon>
        <taxon>Rhabditida</taxon>
        <taxon>Tylenchina</taxon>
        <taxon>Panagrolaimomorpha</taxon>
        <taxon>Panagrolaimoidea</taxon>
        <taxon>Panagrolaimidae</taxon>
        <taxon>Panagrolaimus</taxon>
    </lineage>
</organism>
<dbReference type="InterPro" id="IPR024574">
    <property type="entry name" value="ELMO_ARM"/>
</dbReference>
<dbReference type="SUPFAM" id="SSF48371">
    <property type="entry name" value="ARM repeat"/>
    <property type="match status" value="1"/>
</dbReference>
<dbReference type="WBParaSite" id="PSU_v2.g11297.t1">
    <property type="protein sequence ID" value="PSU_v2.g11297.t1"/>
    <property type="gene ID" value="PSU_v2.g11297"/>
</dbReference>
<dbReference type="InterPro" id="IPR006816">
    <property type="entry name" value="ELMO_dom"/>
</dbReference>
<proteinExistence type="predicted"/>
<evidence type="ECO:0000259" key="1">
    <source>
        <dbReference type="Pfam" id="PF04727"/>
    </source>
</evidence>
<protein>
    <submittedName>
        <fullName evidence="4">ELMO domain-containing protein</fullName>
    </submittedName>
</protein>
<dbReference type="Pfam" id="PF04727">
    <property type="entry name" value="ELMO_CED12"/>
    <property type="match status" value="1"/>
</dbReference>
<dbReference type="Proteomes" id="UP000887577">
    <property type="component" value="Unplaced"/>
</dbReference>
<evidence type="ECO:0000313" key="3">
    <source>
        <dbReference type="Proteomes" id="UP000887577"/>
    </source>
</evidence>
<name>A0A914XTL1_9BILA</name>